<name>A0A3B5LYT7_9TELE</name>
<evidence type="ECO:0000313" key="2">
    <source>
        <dbReference type="Ensembl" id="ENSXCOP00000016105.1"/>
    </source>
</evidence>
<proteinExistence type="predicted"/>
<keyword evidence="3" id="KW-1185">Reference proteome</keyword>
<reference evidence="2" key="1">
    <citation type="submission" date="2025-08" db="UniProtKB">
        <authorList>
            <consortium name="Ensembl"/>
        </authorList>
    </citation>
    <scope>IDENTIFICATION</scope>
</reference>
<dbReference type="Proteomes" id="UP000261380">
    <property type="component" value="Unplaced"/>
</dbReference>
<evidence type="ECO:0000313" key="3">
    <source>
        <dbReference type="Proteomes" id="UP000261380"/>
    </source>
</evidence>
<dbReference type="AlphaFoldDB" id="A0A3B5LYT7"/>
<dbReference type="PANTHER" id="PTHR15682">
    <property type="entry name" value="UNHEALTHY RIBOSOME BIOGENESIS PROTEIN 2 HOMOLOG"/>
    <property type="match status" value="1"/>
</dbReference>
<feature type="domain" description="Nucleolar 27S pre-rRNA processing Urb2/Npa2 C-terminal" evidence="1">
    <location>
        <begin position="124"/>
        <end position="317"/>
    </location>
</feature>
<accession>A0A3B5LYT7</accession>
<dbReference type="GO" id="GO:0005730">
    <property type="term" value="C:nucleolus"/>
    <property type="evidence" value="ECO:0007669"/>
    <property type="project" value="TreeGrafter"/>
</dbReference>
<dbReference type="Pfam" id="PF10441">
    <property type="entry name" value="Urb2"/>
    <property type="match status" value="1"/>
</dbReference>
<evidence type="ECO:0000259" key="1">
    <source>
        <dbReference type="Pfam" id="PF10441"/>
    </source>
</evidence>
<protein>
    <recommendedName>
        <fullName evidence="1">Nucleolar 27S pre-rRNA processing Urb2/Npa2 C-terminal domain-containing protein</fullName>
    </recommendedName>
</protein>
<organism evidence="2 3">
    <name type="scientific">Xiphophorus couchianus</name>
    <name type="common">Monterrey platyfish</name>
    <dbReference type="NCBI Taxonomy" id="32473"/>
    <lineage>
        <taxon>Eukaryota</taxon>
        <taxon>Metazoa</taxon>
        <taxon>Chordata</taxon>
        <taxon>Craniata</taxon>
        <taxon>Vertebrata</taxon>
        <taxon>Euteleostomi</taxon>
        <taxon>Actinopterygii</taxon>
        <taxon>Neopterygii</taxon>
        <taxon>Teleostei</taxon>
        <taxon>Neoteleostei</taxon>
        <taxon>Acanthomorphata</taxon>
        <taxon>Ovalentaria</taxon>
        <taxon>Atherinomorphae</taxon>
        <taxon>Cyprinodontiformes</taxon>
        <taxon>Poeciliidae</taxon>
        <taxon>Poeciliinae</taxon>
        <taxon>Xiphophorus</taxon>
    </lineage>
</organism>
<dbReference type="GeneTree" id="ENSGT00390000009258"/>
<reference evidence="2" key="2">
    <citation type="submission" date="2025-09" db="UniProtKB">
        <authorList>
            <consortium name="Ensembl"/>
        </authorList>
    </citation>
    <scope>IDENTIFICATION</scope>
</reference>
<dbReference type="Ensembl" id="ENSXCOT00000016308.1">
    <property type="protein sequence ID" value="ENSXCOP00000016105.1"/>
    <property type="gene ID" value="ENSXCOG00000012170.1"/>
</dbReference>
<dbReference type="InterPro" id="IPR052609">
    <property type="entry name" value="Ribosome_Biogenesis_Reg"/>
</dbReference>
<dbReference type="GO" id="GO:0042254">
    <property type="term" value="P:ribosome biogenesis"/>
    <property type="evidence" value="ECO:0007669"/>
    <property type="project" value="TreeGrafter"/>
</dbReference>
<dbReference type="InterPro" id="IPR018849">
    <property type="entry name" value="Urb2/Npa2_C"/>
</dbReference>
<sequence>MAAIYSGIHLKLKSPQTPWEDRLKLARFAWISSQCLLPNKEQVLLDWCTHALTIWHSKKVEFSQDVLEGLWCYLDEVVHSRKLHSFIKEGKTVTLRLNMAQVCKWFSSNTKDLALTLCFTVPTVTALTSLLRQGEGRIANPQHVTLVLGALQSLPLDHRNPNVYHSAFLAVHEALFAIIKCHPQVISRAAPSFLNVFYRLVSSIMQEGRQRGDTDPGADGDVYLQCSRLTERMFSHIAATPESFTALPAFMVAQYVTELQKVTLRPDVKLHLTEGVYCVLDLCLESDIKLLRAGLNAGVREVFNELYSDYTHYHKTQRQGEDKYTV</sequence>
<dbReference type="PANTHER" id="PTHR15682:SF2">
    <property type="entry name" value="UNHEALTHY RIBOSOME BIOGENESIS PROTEIN 2 HOMOLOG"/>
    <property type="match status" value="1"/>
</dbReference>